<evidence type="ECO:0000256" key="6">
    <source>
        <dbReference type="ARBA" id="ARBA00022989"/>
    </source>
</evidence>
<evidence type="ECO:0000313" key="10">
    <source>
        <dbReference type="Proteomes" id="UP000268033"/>
    </source>
</evidence>
<organism evidence="9 10">
    <name type="scientific">Gallaecimonas pentaromativorans</name>
    <dbReference type="NCBI Taxonomy" id="584787"/>
    <lineage>
        <taxon>Bacteria</taxon>
        <taxon>Pseudomonadati</taxon>
        <taxon>Pseudomonadota</taxon>
        <taxon>Gammaproteobacteria</taxon>
        <taxon>Enterobacterales</taxon>
        <taxon>Gallaecimonadaceae</taxon>
        <taxon>Gallaecimonas</taxon>
    </lineage>
</organism>
<dbReference type="CDD" id="cd06550">
    <property type="entry name" value="TM_ABC_iron-siderophores_like"/>
    <property type="match status" value="1"/>
</dbReference>
<dbReference type="STRING" id="584787.GCA_001247655_00986"/>
<feature type="transmembrane region" description="Helical" evidence="8">
    <location>
        <begin position="311"/>
        <end position="329"/>
    </location>
</feature>
<keyword evidence="6 8" id="KW-1133">Transmembrane helix</keyword>
<comment type="similarity">
    <text evidence="2">Belongs to the binding-protein-dependent transport system permease family. FecCD subfamily.</text>
</comment>
<dbReference type="AlphaFoldDB" id="A0A3N1PD10"/>
<dbReference type="InterPro" id="IPR000522">
    <property type="entry name" value="ABC_transptr_permease_BtuC"/>
</dbReference>
<dbReference type="Proteomes" id="UP000268033">
    <property type="component" value="Unassembled WGS sequence"/>
</dbReference>
<dbReference type="PANTHER" id="PTHR30472">
    <property type="entry name" value="FERRIC ENTEROBACTIN TRANSPORT SYSTEM PERMEASE PROTEIN"/>
    <property type="match status" value="1"/>
</dbReference>
<feature type="transmembrane region" description="Helical" evidence="8">
    <location>
        <begin position="96"/>
        <end position="116"/>
    </location>
</feature>
<feature type="transmembrane region" description="Helical" evidence="8">
    <location>
        <begin position="122"/>
        <end position="140"/>
    </location>
</feature>
<evidence type="ECO:0000313" key="9">
    <source>
        <dbReference type="EMBL" id="ROQ22436.1"/>
    </source>
</evidence>
<dbReference type="GO" id="GO:0033214">
    <property type="term" value="P:siderophore-iron import into cell"/>
    <property type="evidence" value="ECO:0007669"/>
    <property type="project" value="TreeGrafter"/>
</dbReference>
<feature type="transmembrane region" description="Helical" evidence="8">
    <location>
        <begin position="152"/>
        <end position="174"/>
    </location>
</feature>
<dbReference type="InterPro" id="IPR037294">
    <property type="entry name" value="ABC_BtuC-like"/>
</dbReference>
<keyword evidence="5 8" id="KW-0812">Transmembrane</keyword>
<dbReference type="RefSeq" id="WP_123422367.1">
    <property type="nucleotide sequence ID" value="NZ_RJUL01000010.1"/>
</dbReference>
<evidence type="ECO:0000256" key="2">
    <source>
        <dbReference type="ARBA" id="ARBA00007935"/>
    </source>
</evidence>
<evidence type="ECO:0000256" key="8">
    <source>
        <dbReference type="SAM" id="Phobius"/>
    </source>
</evidence>
<evidence type="ECO:0000256" key="4">
    <source>
        <dbReference type="ARBA" id="ARBA00022475"/>
    </source>
</evidence>
<name>A0A3N1PD10_9GAMM</name>
<dbReference type="PANTHER" id="PTHR30472:SF25">
    <property type="entry name" value="ABC TRANSPORTER PERMEASE PROTEIN MJ0876-RELATED"/>
    <property type="match status" value="1"/>
</dbReference>
<evidence type="ECO:0000256" key="3">
    <source>
        <dbReference type="ARBA" id="ARBA00022448"/>
    </source>
</evidence>
<keyword evidence="3" id="KW-0813">Transport</keyword>
<proteinExistence type="inferred from homology"/>
<evidence type="ECO:0000256" key="7">
    <source>
        <dbReference type="ARBA" id="ARBA00023136"/>
    </source>
</evidence>
<reference evidence="9 10" key="1">
    <citation type="submission" date="2018-11" db="EMBL/GenBank/DDBJ databases">
        <title>Genomic Encyclopedia of Type Strains, Phase IV (KMG-IV): sequencing the most valuable type-strain genomes for metagenomic binning, comparative biology and taxonomic classification.</title>
        <authorList>
            <person name="Goeker M."/>
        </authorList>
    </citation>
    <scope>NUCLEOTIDE SEQUENCE [LARGE SCALE GENOMIC DNA]</scope>
    <source>
        <strain evidence="9 10">DSM 21945</strain>
    </source>
</reference>
<accession>A0A3N1PD10</accession>
<dbReference type="FunFam" id="1.10.3470.10:FF:000001">
    <property type="entry name" value="Vitamin B12 ABC transporter permease BtuC"/>
    <property type="match status" value="1"/>
</dbReference>
<keyword evidence="10" id="KW-1185">Reference proteome</keyword>
<evidence type="ECO:0000256" key="1">
    <source>
        <dbReference type="ARBA" id="ARBA00004651"/>
    </source>
</evidence>
<dbReference type="EMBL" id="RJUL01000010">
    <property type="protein sequence ID" value="ROQ22436.1"/>
    <property type="molecule type" value="Genomic_DNA"/>
</dbReference>
<comment type="caution">
    <text evidence="9">The sequence shown here is derived from an EMBL/GenBank/DDBJ whole genome shotgun (WGS) entry which is preliminary data.</text>
</comment>
<sequence length="334" mass="35781">MHWIKSHPRGLWLLAALALCWLSLSTGPAGSDPWLLWQYLADKHQGSLSPAALALEQIRLPRLLLAMLVGAALAGSGAVLQGLCRNPLADPGLMGLSSGAALAALGSIVFGIHWGLPPLWRLPLAAFVGALVTGFIVIRFGYRQNRLSITHLILAGVGINALAGALMGLLSHIADESSLKLMTYWTLGSVAGASWPQLALAAPLLVLTLARLWPWRLGLTLWLLGERDAQTLGVDVKKMQQRLLVLVSVLVAIATAFTGVIGFVGLVVPHLCRMLFGGDYRQLLPASLWGGALLMVLSDWLARTLVSPQELPVGIITALMGTPVFLYLLRRHHA</sequence>
<dbReference type="Pfam" id="PF01032">
    <property type="entry name" value="FecCD"/>
    <property type="match status" value="1"/>
</dbReference>
<dbReference type="GO" id="GO:0022857">
    <property type="term" value="F:transmembrane transporter activity"/>
    <property type="evidence" value="ECO:0007669"/>
    <property type="project" value="InterPro"/>
</dbReference>
<evidence type="ECO:0000256" key="5">
    <source>
        <dbReference type="ARBA" id="ARBA00022692"/>
    </source>
</evidence>
<gene>
    <name evidence="9" type="ORF">EDC28_11079</name>
</gene>
<feature type="transmembrane region" description="Helical" evidence="8">
    <location>
        <begin position="63"/>
        <end position="84"/>
    </location>
</feature>
<protein>
    <submittedName>
        <fullName evidence="9">Iron complex transport system permease protein</fullName>
    </submittedName>
</protein>
<dbReference type="GO" id="GO:0005886">
    <property type="term" value="C:plasma membrane"/>
    <property type="evidence" value="ECO:0007669"/>
    <property type="project" value="UniProtKB-SubCell"/>
</dbReference>
<keyword evidence="4" id="KW-1003">Cell membrane</keyword>
<keyword evidence="7 8" id="KW-0472">Membrane</keyword>
<feature type="transmembrane region" description="Helical" evidence="8">
    <location>
        <begin position="243"/>
        <end position="271"/>
    </location>
</feature>
<feature type="transmembrane region" description="Helical" evidence="8">
    <location>
        <begin position="194"/>
        <end position="213"/>
    </location>
</feature>
<dbReference type="SUPFAM" id="SSF81345">
    <property type="entry name" value="ABC transporter involved in vitamin B12 uptake, BtuC"/>
    <property type="match status" value="1"/>
</dbReference>
<comment type="subcellular location">
    <subcellularLocation>
        <location evidence="1">Cell membrane</location>
        <topology evidence="1">Multi-pass membrane protein</topology>
    </subcellularLocation>
</comment>
<dbReference type="Gene3D" id="1.10.3470.10">
    <property type="entry name" value="ABC transporter involved in vitamin B12 uptake, BtuC"/>
    <property type="match status" value="1"/>
</dbReference>